<keyword evidence="3" id="KW-1185">Reference proteome</keyword>
<dbReference type="PANTHER" id="PTHR43685:SF2">
    <property type="entry name" value="GLYCOSYLTRANSFERASE 2-LIKE DOMAIN-CONTAINING PROTEIN"/>
    <property type="match status" value="1"/>
</dbReference>
<dbReference type="CAZy" id="GT2">
    <property type="family name" value="Glycosyltransferase Family 2"/>
</dbReference>
<gene>
    <name evidence="2" type="ordered locus">Msil_0668</name>
</gene>
<dbReference type="RefSeq" id="WP_012589710.1">
    <property type="nucleotide sequence ID" value="NC_011666.1"/>
</dbReference>
<dbReference type="InterPro" id="IPR050834">
    <property type="entry name" value="Glycosyltransf_2"/>
</dbReference>
<accession>B8EP52</accession>
<proteinExistence type="predicted"/>
<dbReference type="PANTHER" id="PTHR43685">
    <property type="entry name" value="GLYCOSYLTRANSFERASE"/>
    <property type="match status" value="1"/>
</dbReference>
<dbReference type="STRING" id="395965.Msil_0668"/>
<dbReference type="SUPFAM" id="SSF53448">
    <property type="entry name" value="Nucleotide-diphospho-sugar transferases"/>
    <property type="match status" value="1"/>
</dbReference>
<dbReference type="Proteomes" id="UP000002257">
    <property type="component" value="Chromosome"/>
</dbReference>
<protein>
    <submittedName>
        <fullName evidence="2">Glycosyl transferase family 2</fullName>
    </submittedName>
</protein>
<keyword evidence="2" id="KW-0808">Transferase</keyword>
<reference evidence="2 3" key="1">
    <citation type="journal article" date="2010" name="J. Bacteriol.">
        <title>Complete genome sequence of the aerobic facultative methanotroph Methylocella silvestris BL2.</title>
        <authorList>
            <person name="Chen Y."/>
            <person name="Crombie A."/>
            <person name="Rahman M.T."/>
            <person name="Dedysh S.N."/>
            <person name="Liesack W."/>
            <person name="Stott M.B."/>
            <person name="Alam M."/>
            <person name="Theisen A.R."/>
            <person name="Murrell J.C."/>
            <person name="Dunfield P.F."/>
        </authorList>
    </citation>
    <scope>NUCLEOTIDE SEQUENCE [LARGE SCALE GENOMIC DNA]</scope>
    <source>
        <strain evidence="3">DSM 15510 / CIP 108128 / LMG 27833 / NCIMB 13906 / BL2</strain>
    </source>
</reference>
<dbReference type="GO" id="GO:0016740">
    <property type="term" value="F:transferase activity"/>
    <property type="evidence" value="ECO:0007669"/>
    <property type="project" value="UniProtKB-KW"/>
</dbReference>
<dbReference type="OrthoDB" id="174925at2"/>
<sequence>MNEVRVTERFRYEPQGAEADARAPALSLPLVSVVVVNYNYGRFLGAAVGSVFGQTYPNVECVIVDNASTDETPEVLRAIEARYPQAKIIRRAANDGQTPAALDGLKASRGPYVIFLDADDLLLPHCIETHVYVHLSLRVHVGFSSGDLLQAAGNEVVLGAEEAFNRVITARRGVKTNYARPYRQPAGGPFATAWPGENFDRSILKRLRFVAPMTNEWVWSPTSGNCFRRDALDLFCDNAEIATLRTGTDLYFCLGVNAISGSVLIDDALAVYRLHGGNIFSKRPQLHNVLSYQPGCSGDSNAWAKAILVDHLIERAAFFLERGWTAFDYARLLRRIDCSDPDAGPATPRWSARSRVATQLVARYPDVAGALGMPVTKGLMFVSGVPWAAIIRPPAQRPRK</sequence>
<dbReference type="InterPro" id="IPR001173">
    <property type="entry name" value="Glyco_trans_2-like"/>
</dbReference>
<dbReference type="EMBL" id="CP001280">
    <property type="protein sequence ID" value="ACK49640.1"/>
    <property type="molecule type" value="Genomic_DNA"/>
</dbReference>
<evidence type="ECO:0000259" key="1">
    <source>
        <dbReference type="Pfam" id="PF00535"/>
    </source>
</evidence>
<dbReference type="KEGG" id="msl:Msil_0668"/>
<dbReference type="InterPro" id="IPR029044">
    <property type="entry name" value="Nucleotide-diphossugar_trans"/>
</dbReference>
<organism evidence="2 3">
    <name type="scientific">Methylocella silvestris (strain DSM 15510 / CIP 108128 / LMG 27833 / NCIMB 13906 / BL2)</name>
    <dbReference type="NCBI Taxonomy" id="395965"/>
    <lineage>
        <taxon>Bacteria</taxon>
        <taxon>Pseudomonadati</taxon>
        <taxon>Pseudomonadota</taxon>
        <taxon>Alphaproteobacteria</taxon>
        <taxon>Hyphomicrobiales</taxon>
        <taxon>Beijerinckiaceae</taxon>
        <taxon>Methylocella</taxon>
    </lineage>
</organism>
<dbReference type="eggNOG" id="COG0463">
    <property type="taxonomic scope" value="Bacteria"/>
</dbReference>
<dbReference type="CDD" id="cd00761">
    <property type="entry name" value="Glyco_tranf_GTA_type"/>
    <property type="match status" value="1"/>
</dbReference>
<dbReference type="AlphaFoldDB" id="B8EP52"/>
<dbReference type="HOGENOM" id="CLU_691992_0_0_5"/>
<dbReference type="Gene3D" id="3.90.550.10">
    <property type="entry name" value="Spore Coat Polysaccharide Biosynthesis Protein SpsA, Chain A"/>
    <property type="match status" value="1"/>
</dbReference>
<name>B8EP52_METSB</name>
<feature type="domain" description="Glycosyltransferase 2-like" evidence="1">
    <location>
        <begin position="32"/>
        <end position="131"/>
    </location>
</feature>
<evidence type="ECO:0000313" key="3">
    <source>
        <dbReference type="Proteomes" id="UP000002257"/>
    </source>
</evidence>
<dbReference type="Pfam" id="PF00535">
    <property type="entry name" value="Glycos_transf_2"/>
    <property type="match status" value="1"/>
</dbReference>
<evidence type="ECO:0000313" key="2">
    <source>
        <dbReference type="EMBL" id="ACK49640.1"/>
    </source>
</evidence>